<dbReference type="PANTHER" id="PTHR22100:SF13">
    <property type="entry name" value="WINGS APART-LIKE PROTEIN HOMOLOG"/>
    <property type="match status" value="1"/>
</dbReference>
<evidence type="ECO:0000313" key="2">
    <source>
        <dbReference type="EMBL" id="KAG8097945.1"/>
    </source>
</evidence>
<feature type="compositionally biased region" description="Acidic residues" evidence="1">
    <location>
        <begin position="38"/>
        <end position="47"/>
    </location>
</feature>
<reference evidence="2" key="1">
    <citation type="journal article" date="2021" name="bioRxiv">
        <title>Whole Genome Assembly and Annotation of Northern Wild Rice, Zizania palustris L., Supports a Whole Genome Duplication in the Zizania Genus.</title>
        <authorList>
            <person name="Haas M."/>
            <person name="Kono T."/>
            <person name="Macchietto M."/>
            <person name="Millas R."/>
            <person name="McGilp L."/>
            <person name="Shao M."/>
            <person name="Duquette J."/>
            <person name="Hirsch C.N."/>
            <person name="Kimball J."/>
        </authorList>
    </citation>
    <scope>NUCLEOTIDE SEQUENCE</scope>
    <source>
        <tissue evidence="2">Fresh leaf tissue</tissue>
    </source>
</reference>
<sequence length="210" mass="22244">MIVRTYGRRSRSFSDGGGGGGGEGGGGGGGFSASQDAFDFDGEDDDLASQPLPLPPSQESSSMWDFGEDPPQPSSQRRRRGMGGRGGGDYAEPAVAATATLMEVEEYGEMMESLDEVNFALDGDNPLNAVDAKAPSIGSKLLGISKVQMLNGSNKDSDSISEDIISKVEDILLSCQEIKSLNKDDKKMTRPELCPKWLALCPGCSTTPYF</sequence>
<dbReference type="InterPro" id="IPR039874">
    <property type="entry name" value="WAPL"/>
</dbReference>
<reference evidence="2" key="2">
    <citation type="submission" date="2021-02" db="EMBL/GenBank/DDBJ databases">
        <authorList>
            <person name="Kimball J.A."/>
            <person name="Haas M.W."/>
            <person name="Macchietto M."/>
            <person name="Kono T."/>
            <person name="Duquette J."/>
            <person name="Shao M."/>
        </authorList>
    </citation>
    <scope>NUCLEOTIDE SEQUENCE</scope>
    <source>
        <tissue evidence="2">Fresh leaf tissue</tissue>
    </source>
</reference>
<organism evidence="2 3">
    <name type="scientific">Zizania palustris</name>
    <name type="common">Northern wild rice</name>
    <dbReference type="NCBI Taxonomy" id="103762"/>
    <lineage>
        <taxon>Eukaryota</taxon>
        <taxon>Viridiplantae</taxon>
        <taxon>Streptophyta</taxon>
        <taxon>Embryophyta</taxon>
        <taxon>Tracheophyta</taxon>
        <taxon>Spermatophyta</taxon>
        <taxon>Magnoliopsida</taxon>
        <taxon>Liliopsida</taxon>
        <taxon>Poales</taxon>
        <taxon>Poaceae</taxon>
        <taxon>BOP clade</taxon>
        <taxon>Oryzoideae</taxon>
        <taxon>Oryzeae</taxon>
        <taxon>Zizaniinae</taxon>
        <taxon>Zizania</taxon>
    </lineage>
</organism>
<dbReference type="Proteomes" id="UP000729402">
    <property type="component" value="Unassembled WGS sequence"/>
</dbReference>
<dbReference type="AlphaFoldDB" id="A0A8J6C050"/>
<gene>
    <name evidence="2" type="ORF">GUJ93_ZPchr0013g34772</name>
</gene>
<feature type="compositionally biased region" description="Basic residues" evidence="1">
    <location>
        <begin position="1"/>
        <end position="11"/>
    </location>
</feature>
<keyword evidence="3" id="KW-1185">Reference proteome</keyword>
<comment type="caution">
    <text evidence="2">The sequence shown here is derived from an EMBL/GenBank/DDBJ whole genome shotgun (WGS) entry which is preliminary data.</text>
</comment>
<proteinExistence type="predicted"/>
<evidence type="ECO:0000313" key="3">
    <source>
        <dbReference type="Proteomes" id="UP000729402"/>
    </source>
</evidence>
<dbReference type="EMBL" id="JAAALK010000079">
    <property type="protein sequence ID" value="KAG8097945.1"/>
    <property type="molecule type" value="Genomic_DNA"/>
</dbReference>
<dbReference type="PANTHER" id="PTHR22100">
    <property type="entry name" value="WINGS APART-LIKE PROTEIN HOMOLOG"/>
    <property type="match status" value="1"/>
</dbReference>
<accession>A0A8J6C050</accession>
<feature type="compositionally biased region" description="Gly residues" evidence="1">
    <location>
        <begin position="15"/>
        <end position="31"/>
    </location>
</feature>
<evidence type="ECO:0000256" key="1">
    <source>
        <dbReference type="SAM" id="MobiDB-lite"/>
    </source>
</evidence>
<name>A0A8J6C050_ZIZPA</name>
<feature type="region of interest" description="Disordered" evidence="1">
    <location>
        <begin position="1"/>
        <end position="91"/>
    </location>
</feature>
<dbReference type="OrthoDB" id="78088at2759"/>
<protein>
    <submittedName>
        <fullName evidence="2">Uncharacterized protein</fullName>
    </submittedName>
</protein>